<dbReference type="EMBL" id="SRIO01000005">
    <property type="protein sequence ID" value="TFZ83056.1"/>
    <property type="molecule type" value="Genomic_DNA"/>
</dbReference>
<protein>
    <submittedName>
        <fullName evidence="2">Copper resistance protein B</fullName>
    </submittedName>
</protein>
<name>A0A4Z0FBG9_9GAMM</name>
<dbReference type="Pfam" id="PF05275">
    <property type="entry name" value="CopB"/>
    <property type="match status" value="1"/>
</dbReference>
<dbReference type="AlphaFoldDB" id="A0A4Z0FBG9"/>
<feature type="signal peptide" evidence="1">
    <location>
        <begin position="1"/>
        <end position="25"/>
    </location>
</feature>
<feature type="chain" id="PRO_5021197553" evidence="1">
    <location>
        <begin position="26"/>
        <end position="260"/>
    </location>
</feature>
<keyword evidence="3" id="KW-1185">Reference proteome</keyword>
<dbReference type="Proteomes" id="UP000297890">
    <property type="component" value="Unassembled WGS sequence"/>
</dbReference>
<evidence type="ECO:0000313" key="3">
    <source>
        <dbReference type="Proteomes" id="UP000297890"/>
    </source>
</evidence>
<dbReference type="GO" id="GO:0006878">
    <property type="term" value="P:intracellular copper ion homeostasis"/>
    <property type="evidence" value="ECO:0007669"/>
    <property type="project" value="InterPro"/>
</dbReference>
<dbReference type="OrthoDB" id="9778934at2"/>
<dbReference type="GO" id="GO:0005507">
    <property type="term" value="F:copper ion binding"/>
    <property type="evidence" value="ECO:0007669"/>
    <property type="project" value="InterPro"/>
</dbReference>
<evidence type="ECO:0000256" key="1">
    <source>
        <dbReference type="SAM" id="SignalP"/>
    </source>
</evidence>
<dbReference type="RefSeq" id="WP_135281356.1">
    <property type="nucleotide sequence ID" value="NZ_SRIO01000005.1"/>
</dbReference>
<dbReference type="GO" id="GO:0009279">
    <property type="term" value="C:cell outer membrane"/>
    <property type="evidence" value="ECO:0007669"/>
    <property type="project" value="InterPro"/>
</dbReference>
<evidence type="ECO:0000313" key="2">
    <source>
        <dbReference type="EMBL" id="TFZ83056.1"/>
    </source>
</evidence>
<organism evidence="2 3">
    <name type="scientific">Candidatus Macondimonas diazotrophica</name>
    <dbReference type="NCBI Taxonomy" id="2305248"/>
    <lineage>
        <taxon>Bacteria</taxon>
        <taxon>Pseudomonadati</taxon>
        <taxon>Pseudomonadota</taxon>
        <taxon>Gammaproteobacteria</taxon>
        <taxon>Chromatiales</taxon>
        <taxon>Ectothiorhodospiraceae</taxon>
        <taxon>Candidatus Macondimonas</taxon>
    </lineage>
</organism>
<comment type="caution">
    <text evidence="2">The sequence shown here is derived from an EMBL/GenBank/DDBJ whole genome shotgun (WGS) entry which is preliminary data.</text>
</comment>
<dbReference type="InterPro" id="IPR007939">
    <property type="entry name" value="Cu-R_B_prcur"/>
</dbReference>
<gene>
    <name evidence="2" type="ORF">E4680_05335</name>
</gene>
<accession>A0A4Z0FBG9</accession>
<reference evidence="2 3" key="1">
    <citation type="journal article" date="2019" name="ISME J.">
        <title>Candidatus Macondimonas diazotrophica, a novel gammaproteobacterial genus dominating crude-oil-contaminated coastal sediments.</title>
        <authorList>
            <person name="Karthikeyan S."/>
            <person name="Konstantinidis K."/>
        </authorList>
    </citation>
    <scope>NUCLEOTIDE SEQUENCE [LARGE SCALE GENOMIC DNA]</scope>
    <source>
        <strain evidence="2 3">KTK01</strain>
    </source>
</reference>
<keyword evidence="1" id="KW-0732">Signal</keyword>
<sequence length="260" mass="28722">MGVQSGRRILLGLAATLGFTAQAVAAADADPTTQAGAWPAPIEDDAIYHRLLLDQFEYRAGDADEAALAWDVLGWVGGDHRRLWLESEGHHRTRDHQTEIGRLDVYYGRLIAPYWDLLGGVGYQRHAGMDDDPERLAAVIALHGLLPYRLEIDATARLDEQGLLTGRLEAESELLITQRLILQPRIELSAAAREDHAFDLGAGLTSATAGLRLRYEIDRQFAPYVGWSWTRKLAGTADLAREGGEAVRESTLVTGVRIWF</sequence>
<proteinExistence type="predicted"/>